<evidence type="ECO:0000313" key="7">
    <source>
        <dbReference type="EMBL" id="ROR53447.1"/>
    </source>
</evidence>
<evidence type="ECO:0000256" key="4">
    <source>
        <dbReference type="ARBA" id="ARBA00022833"/>
    </source>
</evidence>
<comment type="caution">
    <text evidence="7">The sequence shown here is derived from an EMBL/GenBank/DDBJ whole genome shotgun (WGS) entry which is preliminary data.</text>
</comment>
<protein>
    <submittedName>
        <fullName evidence="7">JAB domain-containing protein similar to deubiquitination enzymes</fullName>
    </submittedName>
</protein>
<keyword evidence="1" id="KW-0645">Protease</keyword>
<dbReference type="SUPFAM" id="SSF102712">
    <property type="entry name" value="JAB1/MPN domain"/>
    <property type="match status" value="1"/>
</dbReference>
<evidence type="ECO:0000313" key="8">
    <source>
        <dbReference type="Proteomes" id="UP000275749"/>
    </source>
</evidence>
<dbReference type="Gene3D" id="3.40.140.10">
    <property type="entry name" value="Cytidine Deaminase, domain 2"/>
    <property type="match status" value="1"/>
</dbReference>
<dbReference type="EMBL" id="RKHG01000001">
    <property type="protein sequence ID" value="ROR53447.1"/>
    <property type="molecule type" value="Genomic_DNA"/>
</dbReference>
<dbReference type="Proteomes" id="UP000275749">
    <property type="component" value="Unassembled WGS sequence"/>
</dbReference>
<feature type="domain" description="JAB" evidence="6">
    <location>
        <begin position="11"/>
        <end position="123"/>
    </location>
</feature>
<keyword evidence="3" id="KW-0378">Hydrolase</keyword>
<name>A0A3N1ZST2_9ACTN</name>
<evidence type="ECO:0000256" key="5">
    <source>
        <dbReference type="ARBA" id="ARBA00023049"/>
    </source>
</evidence>
<dbReference type="GO" id="GO:0008237">
    <property type="term" value="F:metallopeptidase activity"/>
    <property type="evidence" value="ECO:0007669"/>
    <property type="project" value="UniProtKB-KW"/>
</dbReference>
<evidence type="ECO:0000259" key="6">
    <source>
        <dbReference type="Pfam" id="PF14464"/>
    </source>
</evidence>
<keyword evidence="5" id="KW-0482">Metalloprotease</keyword>
<dbReference type="RefSeq" id="WP_123574902.1">
    <property type="nucleotide sequence ID" value="NZ_RKHG01000001.1"/>
</dbReference>
<reference evidence="7 8" key="1">
    <citation type="submission" date="2018-11" db="EMBL/GenBank/DDBJ databases">
        <title>Sequencing the genomes of 1000 actinobacteria strains.</title>
        <authorList>
            <person name="Klenk H.-P."/>
        </authorList>
    </citation>
    <scope>NUCLEOTIDE SEQUENCE [LARGE SCALE GENOMIC DNA]</scope>
    <source>
        <strain evidence="7 8">DSM 10546</strain>
    </source>
</reference>
<proteinExistence type="predicted"/>
<evidence type="ECO:0000256" key="1">
    <source>
        <dbReference type="ARBA" id="ARBA00022670"/>
    </source>
</evidence>
<accession>A0A3N1ZST2</accession>
<keyword evidence="2" id="KW-0479">Metal-binding</keyword>
<keyword evidence="4" id="KW-0862">Zinc</keyword>
<evidence type="ECO:0000256" key="2">
    <source>
        <dbReference type="ARBA" id="ARBA00022723"/>
    </source>
</evidence>
<dbReference type="GO" id="GO:0006508">
    <property type="term" value="P:proteolysis"/>
    <property type="evidence" value="ECO:0007669"/>
    <property type="project" value="UniProtKB-KW"/>
</dbReference>
<dbReference type="Pfam" id="PF14464">
    <property type="entry name" value="Prok-JAB"/>
    <property type="match status" value="1"/>
</dbReference>
<evidence type="ECO:0000256" key="3">
    <source>
        <dbReference type="ARBA" id="ARBA00022801"/>
    </source>
</evidence>
<dbReference type="AlphaFoldDB" id="A0A3N1ZST2"/>
<dbReference type="InterPro" id="IPR028090">
    <property type="entry name" value="JAB_dom_prok"/>
</dbReference>
<organism evidence="7 8">
    <name type="scientific">Luteococcus japonicus</name>
    <dbReference type="NCBI Taxonomy" id="33984"/>
    <lineage>
        <taxon>Bacteria</taxon>
        <taxon>Bacillati</taxon>
        <taxon>Actinomycetota</taxon>
        <taxon>Actinomycetes</taxon>
        <taxon>Propionibacteriales</taxon>
        <taxon>Propionibacteriaceae</taxon>
        <taxon>Luteococcus</taxon>
    </lineage>
</organism>
<dbReference type="GO" id="GO:0046872">
    <property type="term" value="F:metal ion binding"/>
    <property type="evidence" value="ECO:0007669"/>
    <property type="project" value="UniProtKB-KW"/>
</dbReference>
<sequence>MTDTLVIDPRAWASLSAEATAALPRETGGILLGHLTPGTMHVSQALTVPDARATRVRYRRDVDEATDLLKERLAHDETGLLGYLGEWHTHPLPVGPSPSDERAIRHLAADGDHDVALLVVALTRRGWRAHCCLAMPDGHITPITFTPPGEPT</sequence>
<gene>
    <name evidence="7" type="ORF">EDD41_0596</name>
</gene>